<dbReference type="CDD" id="cd07765">
    <property type="entry name" value="KRAB_A-box"/>
    <property type="match status" value="1"/>
</dbReference>
<keyword evidence="5" id="KW-0862">Zinc</keyword>
<dbReference type="GO" id="GO:0008270">
    <property type="term" value="F:zinc ion binding"/>
    <property type="evidence" value="ECO:0007669"/>
    <property type="project" value="UniProtKB-KW"/>
</dbReference>
<dbReference type="InterPro" id="IPR036051">
    <property type="entry name" value="KRAB_dom_sf"/>
</dbReference>
<dbReference type="PROSITE" id="PS50805">
    <property type="entry name" value="KRAB"/>
    <property type="match status" value="1"/>
</dbReference>
<dbReference type="InterPro" id="IPR013087">
    <property type="entry name" value="Znf_C2H2_type"/>
</dbReference>
<dbReference type="FunFam" id="3.30.160.60:FF:002343">
    <property type="entry name" value="Zinc finger protein 33A"/>
    <property type="match status" value="1"/>
</dbReference>
<dbReference type="PANTHER" id="PTHR23235">
    <property type="entry name" value="KRUEPPEL-LIKE TRANSCRIPTION FACTOR"/>
    <property type="match status" value="1"/>
</dbReference>
<feature type="domain" description="C2H2-type" evidence="10">
    <location>
        <begin position="326"/>
        <end position="353"/>
    </location>
</feature>
<evidence type="ECO:0000256" key="9">
    <source>
        <dbReference type="PROSITE-ProRule" id="PRU00042"/>
    </source>
</evidence>
<dbReference type="InterPro" id="IPR036236">
    <property type="entry name" value="Znf_C2H2_sf"/>
</dbReference>
<feature type="domain" description="C2H2-type" evidence="10">
    <location>
        <begin position="354"/>
        <end position="381"/>
    </location>
</feature>
<dbReference type="FunFam" id="3.30.160.60:FF:002254">
    <property type="entry name" value="Zinc finger protein 540"/>
    <property type="match status" value="1"/>
</dbReference>
<evidence type="ECO:0000256" key="6">
    <source>
        <dbReference type="ARBA" id="ARBA00023015"/>
    </source>
</evidence>
<dbReference type="InterPro" id="IPR001909">
    <property type="entry name" value="KRAB"/>
</dbReference>
<evidence type="ECO:0000313" key="12">
    <source>
        <dbReference type="EMBL" id="KAF6402935.1"/>
    </source>
</evidence>
<dbReference type="PROSITE" id="PS00028">
    <property type="entry name" value="ZINC_FINGER_C2H2_1"/>
    <property type="match status" value="7"/>
</dbReference>
<evidence type="ECO:0000256" key="3">
    <source>
        <dbReference type="ARBA" id="ARBA00022737"/>
    </source>
</evidence>
<organism evidence="12 13">
    <name type="scientific">Rousettus aegyptiacus</name>
    <name type="common">Egyptian fruit bat</name>
    <name type="synonym">Pteropus aegyptiacus</name>
    <dbReference type="NCBI Taxonomy" id="9407"/>
    <lineage>
        <taxon>Eukaryota</taxon>
        <taxon>Metazoa</taxon>
        <taxon>Chordata</taxon>
        <taxon>Craniata</taxon>
        <taxon>Vertebrata</taxon>
        <taxon>Euteleostomi</taxon>
        <taxon>Mammalia</taxon>
        <taxon>Eutheria</taxon>
        <taxon>Laurasiatheria</taxon>
        <taxon>Chiroptera</taxon>
        <taxon>Yinpterochiroptera</taxon>
        <taxon>Pteropodoidea</taxon>
        <taxon>Pteropodidae</taxon>
        <taxon>Rousettinae</taxon>
        <taxon>Rousettus</taxon>
    </lineage>
</organism>
<dbReference type="PANTHER" id="PTHR23235:SF178">
    <property type="entry name" value="C2H2-TYPE DOMAIN-CONTAINING PROTEIN-RELATED"/>
    <property type="match status" value="1"/>
</dbReference>
<proteinExistence type="predicted"/>
<protein>
    <submittedName>
        <fullName evidence="12">Zinc finger protein 554</fullName>
    </submittedName>
</protein>
<reference evidence="12 13" key="1">
    <citation type="journal article" date="2020" name="Nature">
        <title>Six reference-quality genomes reveal evolution of bat adaptations.</title>
        <authorList>
            <person name="Jebb D."/>
            <person name="Huang Z."/>
            <person name="Pippel M."/>
            <person name="Hughes G.M."/>
            <person name="Lavrichenko K."/>
            <person name="Devanna P."/>
            <person name="Winkler S."/>
            <person name="Jermiin L.S."/>
            <person name="Skirmuntt E.C."/>
            <person name="Katzourakis A."/>
            <person name="Burkitt-Gray L."/>
            <person name="Ray D.A."/>
            <person name="Sullivan K.A.M."/>
            <person name="Roscito J.G."/>
            <person name="Kirilenko B.M."/>
            <person name="Davalos L.M."/>
            <person name="Corthals A.P."/>
            <person name="Power M.L."/>
            <person name="Jones G."/>
            <person name="Ransome R.D."/>
            <person name="Dechmann D.K.N."/>
            <person name="Locatelli A.G."/>
            <person name="Puechmaille S.J."/>
            <person name="Fedrigo O."/>
            <person name="Jarvis E.D."/>
            <person name="Hiller M."/>
            <person name="Vernes S.C."/>
            <person name="Myers E.W."/>
            <person name="Teeling E.C."/>
        </authorList>
    </citation>
    <scope>NUCLEOTIDE SEQUENCE [LARGE SCALE GENOMIC DNA]</scope>
    <source>
        <strain evidence="12">MRouAeg1</strain>
        <tissue evidence="12">Muscle</tissue>
    </source>
</reference>
<dbReference type="OrthoDB" id="6077919at2759"/>
<gene>
    <name evidence="12" type="ORF">HJG63_021186</name>
</gene>
<keyword evidence="3" id="KW-0677">Repeat</keyword>
<sequence>MAAGRPLPWAQARQESVTFQDVAVGFSPEEWALLDHSQRRLYREVMLETRRNLASVEASKDQRTDTVIEDGARPPAQTSRDGSLSLWAGCSLFQPVVSFHPEQGAAVMMGAKGMPRASRADWETRLESHESVYKEAVLGEEPPGDMNITELPREDWGHGRRREKPEGSQRLLSQTAYLQANAFARKKATAWHEFGENCILSSGLVSSQGNRAVGKHFYDCDLDVESLVADPFLNHHQMGHIDQRPGESHECAKTLSQNSSLVQHRITQSSAYPESGRSFNHDMALMIHNKIDMLEKPYECPQCGKVFNRRHSLSEHRRTHTGERPYECGDCGRAFAHSSTLTRHLRTHTGEKPHACGECGKAFNRISSLTQHQRIHTGEKPYTCKDCGKSFCQSSYLILHQRTHTGEKPYECNECGKAFSDRSSLNQHERTHTGENPYACDRCGRAFSQRSSLVRHERTHTGEKPYGCRECGRAFSQTSSLITHQKTHTSQKTYAIVDCGKAFCRSGHFIAF</sequence>
<evidence type="ECO:0000256" key="5">
    <source>
        <dbReference type="ARBA" id="ARBA00022833"/>
    </source>
</evidence>
<dbReference type="Pfam" id="PF00096">
    <property type="entry name" value="zf-C2H2"/>
    <property type="match status" value="7"/>
</dbReference>
<feature type="domain" description="C2H2-type" evidence="10">
    <location>
        <begin position="466"/>
        <end position="493"/>
    </location>
</feature>
<evidence type="ECO:0000256" key="4">
    <source>
        <dbReference type="ARBA" id="ARBA00022771"/>
    </source>
</evidence>
<dbReference type="SMART" id="SM00349">
    <property type="entry name" value="KRAB"/>
    <property type="match status" value="1"/>
</dbReference>
<feature type="domain" description="C2H2-type" evidence="10">
    <location>
        <begin position="438"/>
        <end position="465"/>
    </location>
</feature>
<evidence type="ECO:0000256" key="2">
    <source>
        <dbReference type="ARBA" id="ARBA00022723"/>
    </source>
</evidence>
<comment type="caution">
    <text evidence="12">The sequence shown here is derived from an EMBL/GenBank/DDBJ whole genome shotgun (WGS) entry which is preliminary data.</text>
</comment>
<keyword evidence="4 9" id="KW-0863">Zinc-finger</keyword>
<dbReference type="SUPFAM" id="SSF109640">
    <property type="entry name" value="KRAB domain (Kruppel-associated box)"/>
    <property type="match status" value="1"/>
</dbReference>
<evidence type="ECO:0000256" key="8">
    <source>
        <dbReference type="ARBA" id="ARBA00023242"/>
    </source>
</evidence>
<dbReference type="Gene3D" id="3.30.160.60">
    <property type="entry name" value="Classic Zinc Finger"/>
    <property type="match status" value="7"/>
</dbReference>
<dbReference type="GO" id="GO:0000978">
    <property type="term" value="F:RNA polymerase II cis-regulatory region sequence-specific DNA binding"/>
    <property type="evidence" value="ECO:0007669"/>
    <property type="project" value="TreeGrafter"/>
</dbReference>
<keyword evidence="6" id="KW-0805">Transcription regulation</keyword>
<feature type="domain" description="C2H2-type" evidence="10">
    <location>
        <begin position="298"/>
        <end position="325"/>
    </location>
</feature>
<keyword evidence="13" id="KW-1185">Reference proteome</keyword>
<evidence type="ECO:0000256" key="7">
    <source>
        <dbReference type="ARBA" id="ARBA00023163"/>
    </source>
</evidence>
<feature type="domain" description="C2H2-type" evidence="10">
    <location>
        <begin position="382"/>
        <end position="409"/>
    </location>
</feature>
<dbReference type="FunFam" id="3.30.160.60:FF:000773">
    <property type="entry name" value="Zinc finger protein 44"/>
    <property type="match status" value="1"/>
</dbReference>
<dbReference type="SUPFAM" id="SSF57667">
    <property type="entry name" value="beta-beta-alpha zinc fingers"/>
    <property type="match status" value="4"/>
</dbReference>
<evidence type="ECO:0000313" key="13">
    <source>
        <dbReference type="Proteomes" id="UP000593571"/>
    </source>
</evidence>
<feature type="domain" description="KRAB" evidence="11">
    <location>
        <begin position="17"/>
        <end position="120"/>
    </location>
</feature>
<comment type="subcellular location">
    <subcellularLocation>
        <location evidence="1">Nucleus</location>
    </subcellularLocation>
</comment>
<keyword evidence="2" id="KW-0479">Metal-binding</keyword>
<dbReference type="GO" id="GO:0005634">
    <property type="term" value="C:nucleus"/>
    <property type="evidence" value="ECO:0007669"/>
    <property type="project" value="UniProtKB-SubCell"/>
</dbReference>
<evidence type="ECO:0000259" key="11">
    <source>
        <dbReference type="PROSITE" id="PS50805"/>
    </source>
</evidence>
<dbReference type="Gene3D" id="6.10.140.140">
    <property type="match status" value="1"/>
</dbReference>
<evidence type="ECO:0000259" key="10">
    <source>
        <dbReference type="PROSITE" id="PS50157"/>
    </source>
</evidence>
<dbReference type="EMBL" id="JACASE010000016">
    <property type="protein sequence ID" value="KAF6402935.1"/>
    <property type="molecule type" value="Genomic_DNA"/>
</dbReference>
<feature type="domain" description="C2H2-type" evidence="10">
    <location>
        <begin position="410"/>
        <end position="437"/>
    </location>
</feature>
<keyword evidence="8" id="KW-0539">Nucleus</keyword>
<evidence type="ECO:0000256" key="1">
    <source>
        <dbReference type="ARBA" id="ARBA00004123"/>
    </source>
</evidence>
<name>A0A7J8BX27_ROUAE</name>
<dbReference type="Proteomes" id="UP000593571">
    <property type="component" value="Unassembled WGS sequence"/>
</dbReference>
<dbReference type="SMART" id="SM00355">
    <property type="entry name" value="ZnF_C2H2"/>
    <property type="match status" value="7"/>
</dbReference>
<keyword evidence="7" id="KW-0804">Transcription</keyword>
<dbReference type="GO" id="GO:0000981">
    <property type="term" value="F:DNA-binding transcription factor activity, RNA polymerase II-specific"/>
    <property type="evidence" value="ECO:0007669"/>
    <property type="project" value="TreeGrafter"/>
</dbReference>
<dbReference type="PROSITE" id="PS50157">
    <property type="entry name" value="ZINC_FINGER_C2H2_2"/>
    <property type="match status" value="7"/>
</dbReference>
<accession>A0A7J8BX27</accession>
<dbReference type="Pfam" id="PF01352">
    <property type="entry name" value="KRAB"/>
    <property type="match status" value="1"/>
</dbReference>
<dbReference type="FunFam" id="3.30.160.60:FF:000016">
    <property type="entry name" value="zinc finger protein 37 homolog"/>
    <property type="match status" value="4"/>
</dbReference>
<dbReference type="AlphaFoldDB" id="A0A7J8BX27"/>